<dbReference type="InterPro" id="IPR050216">
    <property type="entry name" value="LRR_domain-containing"/>
</dbReference>
<evidence type="ECO:0000256" key="1">
    <source>
        <dbReference type="ARBA" id="ARBA00022614"/>
    </source>
</evidence>
<feature type="domain" description="ZU5" evidence="5">
    <location>
        <begin position="458"/>
        <end position="599"/>
    </location>
</feature>
<evidence type="ECO:0000256" key="4">
    <source>
        <dbReference type="PIRSR" id="PIRSR619502-2"/>
    </source>
</evidence>
<dbReference type="GO" id="GO:0006974">
    <property type="term" value="P:DNA damage response"/>
    <property type="evidence" value="ECO:0007669"/>
    <property type="project" value="InterPro"/>
</dbReference>
<dbReference type="InterPro" id="IPR032675">
    <property type="entry name" value="LRR_dom_sf"/>
</dbReference>
<organism evidence="6 7">
    <name type="scientific">Gulo gulo</name>
    <name type="common">Wolverine</name>
    <name type="synonym">Gluton</name>
    <dbReference type="NCBI Taxonomy" id="48420"/>
    <lineage>
        <taxon>Eukaryota</taxon>
        <taxon>Metazoa</taxon>
        <taxon>Chordata</taxon>
        <taxon>Craniata</taxon>
        <taxon>Vertebrata</taxon>
        <taxon>Euteleostomi</taxon>
        <taxon>Mammalia</taxon>
        <taxon>Eutheria</taxon>
        <taxon>Laurasiatheria</taxon>
        <taxon>Carnivora</taxon>
        <taxon>Caniformia</taxon>
        <taxon>Musteloidea</taxon>
        <taxon>Mustelidae</taxon>
        <taxon>Guloninae</taxon>
        <taxon>Gulo</taxon>
    </lineage>
</organism>
<keyword evidence="7" id="KW-1185">Reference proteome</keyword>
<feature type="domain" description="ZU5" evidence="5">
    <location>
        <begin position="325"/>
        <end position="457"/>
    </location>
</feature>
<dbReference type="SMART" id="SM00369">
    <property type="entry name" value="LRR_TYP"/>
    <property type="match status" value="7"/>
</dbReference>
<dbReference type="FunFam" id="2.60.220.30:FF:000010">
    <property type="entry name" value="p53-induced death domain-containing protein 1 isoform X2"/>
    <property type="match status" value="1"/>
</dbReference>
<feature type="active site" evidence="3">
    <location>
        <position position="449"/>
    </location>
</feature>
<dbReference type="InterPro" id="IPR000906">
    <property type="entry name" value="ZU5_dom"/>
</dbReference>
<dbReference type="Gene3D" id="2.60.220.30">
    <property type="match status" value="2"/>
</dbReference>
<protein>
    <recommendedName>
        <fullName evidence="5">ZU5 domain-containing protein</fullName>
    </recommendedName>
</protein>
<reference evidence="6 7" key="1">
    <citation type="submission" date="2018-10" db="EMBL/GenBank/DDBJ databases">
        <authorList>
            <person name="Ekblom R."/>
            <person name="Jareborg N."/>
        </authorList>
    </citation>
    <scope>NUCLEOTIDE SEQUENCE [LARGE SCALE GENOMIC DNA]</scope>
    <source>
        <tissue evidence="6">Muscle</tissue>
    </source>
</reference>
<dbReference type="SMART" id="SM00364">
    <property type="entry name" value="LRR_BAC"/>
    <property type="match status" value="7"/>
</dbReference>
<gene>
    <name evidence="6" type="ORF">BN2614_LOCUS1</name>
</gene>
<dbReference type="FunFam" id="3.80.10.10:FF:000817">
    <property type="entry name" value="P53-induced death domain protein 1"/>
    <property type="match status" value="1"/>
</dbReference>
<dbReference type="EMBL" id="CYRY02015532">
    <property type="protein sequence ID" value="VCW85504.1"/>
    <property type="molecule type" value="Genomic_DNA"/>
</dbReference>
<evidence type="ECO:0000313" key="6">
    <source>
        <dbReference type="EMBL" id="VCW85504.1"/>
    </source>
</evidence>
<evidence type="ECO:0000256" key="2">
    <source>
        <dbReference type="ARBA" id="ARBA00022737"/>
    </source>
</evidence>
<keyword evidence="2" id="KW-0677">Repeat</keyword>
<feature type="active site" evidence="3">
    <location>
        <position position="447"/>
    </location>
</feature>
<sequence length="805" mass="89031">MAAEAERLEPEAAAPEDAAGEVADAVDGKPGDPHLLLGNRLNLHLYPRGCHRLLHLCAQRAPQLLEVEFLQLSGHEDPRLLEATLAQVPANLQYLRSLVLRGGQQQDVLGACSRGFLTTLPAGLSGLARLAHLDLSFNSLETLPACVPQMRGLSTLLLSYNCLSELPDSFGALPSLSFLSVSHNCLQTLPPVLGSLSALQRLDLSENLLDTLPPEIGDLSSLTELNLASNRLRGLPISLVGLRSLRFLILHSNLLTSVPSGLAHLPLLARLDLRDNQLRDVPPELLDAPFVRLQGNPLGKALPASHSAPETPVTREMPRLFLNSDLDSFLVTPQGCLVTLACGVRLRFPAGATADPVNIHYRLRLPEPHLVPLGPHDALLSAVLELRPHGVAFQQEVGLWLLFVPPRARRCREVVVRTLSDDSWSDLETHLEEEAPKRLWAHCQVPHFSWFLVVSRPVSNTCLVPPEGTLLCSSGHPGVKVTFPPGATDEPRHVRMQVVHMASRELRALLEEPGAAASPLLCLSQHGTSSFLQPVTVQLPLPPGVTGLSLDRACLHLLYWAPPEAAWDDITAQVALEITHLYARFRVTHFSWYWLWHTTKSCVQGLARKAWERLRLHQVNLIALQRRRDPEQVLLQCLPRRKVDATLQRLRDRYRGPEPSDTVEMFEGENFFAAFEKGIDADADRPDCVGGRICFVFYSHLKNVKEVYVTTALDRQAQAVRGQVGQRPRMPPAAQAEARTLNLPHPNARCPSTGEQCPRRCPRRQRLPGRGRAQTPCGWPLCPSSCRDWLPDPEQPAERGWAPGH</sequence>
<evidence type="ECO:0000313" key="7">
    <source>
        <dbReference type="Proteomes" id="UP000269945"/>
    </source>
</evidence>
<dbReference type="GO" id="GO:0006915">
    <property type="term" value="P:apoptotic process"/>
    <property type="evidence" value="ECO:0007669"/>
    <property type="project" value="InterPro"/>
</dbReference>
<dbReference type="SUPFAM" id="SSF52058">
    <property type="entry name" value="L domain-like"/>
    <property type="match status" value="1"/>
</dbReference>
<feature type="active site" evidence="3">
    <location>
        <position position="589"/>
    </location>
</feature>
<dbReference type="PANTHER" id="PTHR48051">
    <property type="match status" value="1"/>
</dbReference>
<comment type="caution">
    <text evidence="6">The sequence shown here is derived from an EMBL/GenBank/DDBJ whole genome shotgun (WGS) entry which is preliminary data.</text>
</comment>
<dbReference type="InterPro" id="IPR019502">
    <property type="entry name" value="Peptidase_S68_pidd"/>
</dbReference>
<dbReference type="Pfam" id="PF00791">
    <property type="entry name" value="ZU5"/>
    <property type="match status" value="2"/>
</dbReference>
<evidence type="ECO:0000256" key="3">
    <source>
        <dbReference type="PIRSR" id="PIRSR619502-1"/>
    </source>
</evidence>
<dbReference type="Proteomes" id="UP000269945">
    <property type="component" value="Unassembled WGS sequence"/>
</dbReference>
<dbReference type="Pfam" id="PF13855">
    <property type="entry name" value="LRR_8"/>
    <property type="match status" value="2"/>
</dbReference>
<feature type="site" description="Cleavage; by autolysis" evidence="4">
    <location>
        <begin position="590"/>
        <end position="591"/>
    </location>
</feature>
<dbReference type="FunFam" id="2.60.220.30:FF:000011">
    <property type="entry name" value="P53-induced death domain protein 1"/>
    <property type="match status" value="1"/>
</dbReference>
<dbReference type="GO" id="GO:0005737">
    <property type="term" value="C:cytoplasm"/>
    <property type="evidence" value="ECO:0007669"/>
    <property type="project" value="TreeGrafter"/>
</dbReference>
<dbReference type="PROSITE" id="PS51145">
    <property type="entry name" value="ZU5"/>
    <property type="match status" value="2"/>
</dbReference>
<feature type="site" description="Cleavage; by autolysis" evidence="4">
    <location>
        <begin position="448"/>
        <end position="449"/>
    </location>
</feature>
<dbReference type="PANTHER" id="PTHR48051:SF39">
    <property type="entry name" value="P53-INDUCED DEATH DOMAIN PROTEIN 1"/>
    <property type="match status" value="1"/>
</dbReference>
<accession>A0A9X9Q0R4</accession>
<dbReference type="AlphaFoldDB" id="A0A9X9Q0R4"/>
<dbReference type="InterPro" id="IPR001611">
    <property type="entry name" value="Leu-rich_rpt"/>
</dbReference>
<dbReference type="Gene3D" id="3.80.10.10">
    <property type="entry name" value="Ribonuclease Inhibitor"/>
    <property type="match status" value="1"/>
</dbReference>
<evidence type="ECO:0000259" key="5">
    <source>
        <dbReference type="PROSITE" id="PS51145"/>
    </source>
</evidence>
<feature type="active site" evidence="3">
    <location>
        <position position="591"/>
    </location>
</feature>
<dbReference type="PROSITE" id="PS51450">
    <property type="entry name" value="LRR"/>
    <property type="match status" value="1"/>
</dbReference>
<proteinExistence type="predicted"/>
<name>A0A9X9Q0R4_GULGU</name>
<dbReference type="InterPro" id="IPR003591">
    <property type="entry name" value="Leu-rich_rpt_typical-subtyp"/>
</dbReference>
<keyword evidence="1" id="KW-0433">Leucine-rich repeat</keyword>
<dbReference type="Pfam" id="PF10461">
    <property type="entry name" value="Peptidase_S68"/>
    <property type="match status" value="1"/>
</dbReference>